<organism evidence="2 3">
    <name type="scientific">Acropora cervicornis</name>
    <name type="common">Staghorn coral</name>
    <dbReference type="NCBI Taxonomy" id="6130"/>
    <lineage>
        <taxon>Eukaryota</taxon>
        <taxon>Metazoa</taxon>
        <taxon>Cnidaria</taxon>
        <taxon>Anthozoa</taxon>
        <taxon>Hexacorallia</taxon>
        <taxon>Scleractinia</taxon>
        <taxon>Astrocoeniina</taxon>
        <taxon>Acroporidae</taxon>
        <taxon>Acropora</taxon>
    </lineage>
</organism>
<dbReference type="SUPFAM" id="SSF56672">
    <property type="entry name" value="DNA/RNA polymerases"/>
    <property type="match status" value="1"/>
</dbReference>
<dbReference type="PROSITE" id="PS50878">
    <property type="entry name" value="RT_POL"/>
    <property type="match status" value="1"/>
</dbReference>
<dbReference type="GO" id="GO:0003824">
    <property type="term" value="F:catalytic activity"/>
    <property type="evidence" value="ECO:0007669"/>
    <property type="project" value="InterPro"/>
</dbReference>
<sequence>MANLKCNIITLNVRGIRNRVKRRSIFSYLKDQNCHFYLLQETLSEPKDERVWKNEWGGDVFFSHGSNHAKGVYILVNPSIVVNVENSYKDIDGRIIAIDVICNGVNLSICNVYAPTSCQFQGKFLQILNEFMTSNLNITQLIIGGDWNATLECIDKRGGTRWKPTAYRNGIISMMEELDLIDIFRKLKPHIKSFSYESKFLKVKSRLDYFLIAKHLTQHVHNVETKTATTPDHKAIKLSLKLSQVIRGPGLWKFNNSFLKDKNYLILITESYPIISEKYANIVDKRLRSITISFAARKAKEFRKQESDLQKRLGVIDKSISNSCDNQNIEDKLKEFDKLKNEFNRLYEIKGKGAIFRSKARCVEYGEKPTKYFFNMEKKSYNKKVISELKRSDGKTVVNEQEIMTAIQTFYENLYSSDIDHSNNVFYDFGRNLQFAKLSDEEMLDLDGEITLEECETILNTFQNGKSPGDDGYTAEFYKQFFSLLGQDLVNSFNAAFDIGEMSVSQRRGVITLLPKEDSNLLLLSNWRPITLLNTDYKIASKVIAKRIERVLPSIIHPDQTGFMEGRYIGQNIRLINDIIQQTELQKIPGILLFLDFQKAFDTLEWSFIQHTLHLFNFGNSIKKWISAFYTNSESSVLNNGFCTNYFKLSRGVRQGCPLSPYLFILAAEVLATRIRQDKTVRGITIFGTESKISQFADDTSAFCDNLSSVQNLIRTVNDFGTFSGLKLNASKTKAIWLGPWRDREDQPLNLNWTKEPVRTLGIFVSYDEIANEKRNFMLKVQKLNTNLDIWRSRKLSLFELKTLYESDIGQEMILFNNKEILVGNRPFFLKDWFDLGIVSIQDILRENGKFLSFQEFQQIYKIKCNFLNYYQVVSAIPKHLLERAKQTQLNKTLFLDSENFQLSPSLSINLTKMKNKDYYWLFVKKSTPLVMRVVHYFNPHLSKFLSAYRKGYSCESVLLHLIEDWKGALDKNSVVGTVIMDLSKAFDLIPHDLLLAKLSAYEAKLSNYADDNQLYFADSDPAVVEHVVNKELVVVCEWFRNNKMILNPEKCKALVLSRKPNVKLSLFAEGVALPLTDTVDLFGLTLDNSLNFGKHITKISKKVGKQVDVLCRLKNILSFRTKLCLYNSFIMSHFHYCSSIWHKCLKSDSNKLDRLHERALRYLYSDESSQTSTLCDRIGYSLVDRRIQNLLIIVFKTINNYPPEYLRDLFRLRDNIKNLRGVNKLQVPKPNTTRYGKNSVKYLAAITWNKISDTLRSQSTLSAFKKAVRQLRF</sequence>
<reference evidence="2" key="1">
    <citation type="journal article" date="2023" name="G3 (Bethesda)">
        <title>Whole genome assembly and annotation of the endangered Caribbean coral Acropora cervicornis.</title>
        <authorList>
            <person name="Selwyn J.D."/>
            <person name="Vollmer S.V."/>
        </authorList>
    </citation>
    <scope>NUCLEOTIDE SEQUENCE</scope>
    <source>
        <strain evidence="2">K2</strain>
    </source>
</reference>
<dbReference type="Pfam" id="PF03372">
    <property type="entry name" value="Exo_endo_phos"/>
    <property type="match status" value="1"/>
</dbReference>
<dbReference type="PANTHER" id="PTHR31635">
    <property type="entry name" value="REVERSE TRANSCRIPTASE DOMAIN-CONTAINING PROTEIN-RELATED"/>
    <property type="match status" value="1"/>
</dbReference>
<dbReference type="Proteomes" id="UP001249851">
    <property type="component" value="Unassembled WGS sequence"/>
</dbReference>
<accession>A0AAD9PUL4</accession>
<gene>
    <name evidence="2" type="ORF">P5673_030218</name>
</gene>
<dbReference type="AlphaFoldDB" id="A0AAD9PUL4"/>
<dbReference type="Pfam" id="PF00078">
    <property type="entry name" value="RVT_1"/>
    <property type="match status" value="1"/>
</dbReference>
<protein>
    <submittedName>
        <fullName evidence="2">Transposon TX1 uncharacterized 149 kDa protein</fullName>
    </submittedName>
</protein>
<dbReference type="InterPro" id="IPR000477">
    <property type="entry name" value="RT_dom"/>
</dbReference>
<keyword evidence="3" id="KW-1185">Reference proteome</keyword>
<dbReference type="CDD" id="cd01650">
    <property type="entry name" value="RT_nLTR_like"/>
    <property type="match status" value="1"/>
</dbReference>
<name>A0AAD9PUL4_ACRCE</name>
<evidence type="ECO:0000259" key="1">
    <source>
        <dbReference type="PROSITE" id="PS50878"/>
    </source>
</evidence>
<dbReference type="InterPro" id="IPR005135">
    <property type="entry name" value="Endo/exonuclease/phosphatase"/>
</dbReference>
<feature type="domain" description="Reverse transcriptase" evidence="1">
    <location>
        <begin position="495"/>
        <end position="765"/>
    </location>
</feature>
<comment type="caution">
    <text evidence="2">The sequence shown here is derived from an EMBL/GenBank/DDBJ whole genome shotgun (WGS) entry which is preliminary data.</text>
</comment>
<evidence type="ECO:0000313" key="3">
    <source>
        <dbReference type="Proteomes" id="UP001249851"/>
    </source>
</evidence>
<dbReference type="SUPFAM" id="SSF56219">
    <property type="entry name" value="DNase I-like"/>
    <property type="match status" value="1"/>
</dbReference>
<dbReference type="CDD" id="cd09076">
    <property type="entry name" value="L1-EN"/>
    <property type="match status" value="1"/>
</dbReference>
<reference evidence="2" key="2">
    <citation type="journal article" date="2023" name="Science">
        <title>Genomic signatures of disease resistance in endangered staghorn corals.</title>
        <authorList>
            <person name="Vollmer S.V."/>
            <person name="Selwyn J.D."/>
            <person name="Despard B.A."/>
            <person name="Roesel C.L."/>
        </authorList>
    </citation>
    <scope>NUCLEOTIDE SEQUENCE</scope>
    <source>
        <strain evidence="2">K2</strain>
    </source>
</reference>
<dbReference type="InterPro" id="IPR043502">
    <property type="entry name" value="DNA/RNA_pol_sf"/>
</dbReference>
<dbReference type="PANTHER" id="PTHR31635:SF196">
    <property type="entry name" value="REVERSE TRANSCRIPTASE DOMAIN-CONTAINING PROTEIN-RELATED"/>
    <property type="match status" value="1"/>
</dbReference>
<evidence type="ECO:0000313" key="2">
    <source>
        <dbReference type="EMBL" id="KAK2549389.1"/>
    </source>
</evidence>
<dbReference type="EMBL" id="JARQWQ010000127">
    <property type="protein sequence ID" value="KAK2549389.1"/>
    <property type="molecule type" value="Genomic_DNA"/>
</dbReference>
<proteinExistence type="predicted"/>
<dbReference type="Gene3D" id="3.60.10.10">
    <property type="entry name" value="Endonuclease/exonuclease/phosphatase"/>
    <property type="match status" value="1"/>
</dbReference>
<dbReference type="InterPro" id="IPR036691">
    <property type="entry name" value="Endo/exonu/phosph_ase_sf"/>
</dbReference>